<feature type="region of interest" description="Disordered" evidence="3">
    <location>
        <begin position="248"/>
        <end position="272"/>
    </location>
</feature>
<dbReference type="EMBL" id="SLWS01000001">
    <property type="protein sequence ID" value="TCO65880.1"/>
    <property type="molecule type" value="Genomic_DNA"/>
</dbReference>
<dbReference type="Gene3D" id="2.60.120.200">
    <property type="match status" value="3"/>
</dbReference>
<organism evidence="5 6">
    <name type="scientific">Actinocrispum wychmicini</name>
    <dbReference type="NCBI Taxonomy" id="1213861"/>
    <lineage>
        <taxon>Bacteria</taxon>
        <taxon>Bacillati</taxon>
        <taxon>Actinomycetota</taxon>
        <taxon>Actinomycetes</taxon>
        <taxon>Pseudonocardiales</taxon>
        <taxon>Pseudonocardiaceae</taxon>
        <taxon>Actinocrispum</taxon>
    </lineage>
</organism>
<gene>
    <name evidence="5" type="ORF">EV192_1011672</name>
</gene>
<sequence>MRARVSWCAVLTRRLAAGVVMSVGMGLLQPVVSAAVPVAVPDEAPTETLAQQYAKQGSKSVRVGSRLTETEEVLAQPDGSLVWRQHVRPVRTKKDGQWADVDTTLVRRAGGEVGPRVSTLDLALSGGGSTGPLVKVGHGAAEVGLTWDGVLPEPVLDGPSATYPEVWPGVDLKVTADTVGFSEALVVKNAEAAKNPKLGKVTFGTYTKNTAVRGAAGKGRARAADGTATGIEVVDGTGEVVFTGDATRMWDSSGRGSERDRQGGSAEGTRRGVMRNEVTPAGVTISPDAAFLSDKDTRFPVYLDPEYLCSNTSWCGMQHRVVVQSGFPGAHNFDGLDDLKAGYETLDRAGVSRSYIQMNTAPILGKRIHWANLNTTVIHSWKCEGDTSDTELWLAGGVDGGTTWGNQPNGVYWLSNSNVANCHDAGDVHSVFDAGRAVVDAANNGWGTTTFELKAADEGNVSGWRRFALNPYLEVAYDSVPNNPWGHAMQNGAVPCVKGDDRPWLDTRTPQVQALVSDPDGGSLSVEVATSGGPYGNDVPNSYRDNNGNRFEVGTPGPNQAALAQYWVPGDWITGDGIYKWAIRVGDGEVDSPRWDWDCEFYVDTVVPLPPKVALTGRAPQVQGDLVAFAISVPLATSGLDDIDRFVYTTDGSDPSVQGSPSVARNPGRDAGGNVTAALTATAVNGNQNLIRVKAVNKTGKPGPNATCVPGNGLDGPACAYTVLPLTPEKGLAGAWGVDDQGGLAASDNVAALRAGATAHPLALQGNAAWSLGYSGGNSWTQPDASGAKDGVKGGMFFPGGGNGYLSTSGPVLDTSQSFTMSAWAKLTDTSPNTWHAVISQDGSTSSGALIEYSSDANAWTFNLPDCDCTDPANSRVVSKAPPRLNVWTHLTGTYDAASGLATLYVDGVKQNSLVRRGWSATGPLTVGALKWNGNRASYFSGWVDDVQVWQRPLSLEDVRALVNTSVSRAQYGLAEGAADLLAVGSTGSRGQPDTFVPAPVPSLQGYWKLDESTGTTAADAGNNGSGYSPQPLTLTGGSTWVSGKSGNAVHFDGTGYGKTAGPVVDTSQSFTVSAWAKLDDLDGHYGVVGQSASGGVPGFLMRYSKDVNAWVFGLNSSPTEASGRQMKWTFLPNQGAKAGEWTLVTGVYNREAGQLQIYVNGRLAAQRKYTDAPWNAAGPLSIGSYDVGGMTHGFKGAVDQVQVWQRPLTASQVGALAGLSYVDATWSFTGPATVTPSGNVAEVATQGDTARAQFTWDGVVQAQRPDSLRTDRSFTVEAWVKQDAADDYTRIAVSADEAFSLDFRRDNLTEGHWSFGFACTRGSPCLSVVWSDAKAERNTWTHLAATYDSTTNAVCLYVNGVRQSTCVSGLSVADSTGDLRIGKFKWLGKMVNNWNGGVAGVRVYSGVRTDDQIRNDRSADDPGNLFGVKHYQ</sequence>
<proteinExistence type="predicted"/>
<comment type="caution">
    <text evidence="5">The sequence shown here is derived from an EMBL/GenBank/DDBJ whole genome shotgun (WGS) entry which is preliminary data.</text>
</comment>
<feature type="domain" description="LamG-like jellyroll fold" evidence="4">
    <location>
        <begin position="1273"/>
        <end position="1412"/>
    </location>
</feature>
<dbReference type="Proteomes" id="UP000295680">
    <property type="component" value="Unassembled WGS sequence"/>
</dbReference>
<dbReference type="GO" id="GO:0006955">
    <property type="term" value="P:immune response"/>
    <property type="evidence" value="ECO:0007669"/>
    <property type="project" value="InterPro"/>
</dbReference>
<evidence type="ECO:0000259" key="4">
    <source>
        <dbReference type="SMART" id="SM00560"/>
    </source>
</evidence>
<evidence type="ECO:0000256" key="3">
    <source>
        <dbReference type="SAM" id="MobiDB-lite"/>
    </source>
</evidence>
<dbReference type="PANTHER" id="PTHR46943">
    <property type="entry name" value="PENTRAXIN-RELATED PROTEIN PTX3"/>
    <property type="match status" value="1"/>
</dbReference>
<dbReference type="InterPro" id="IPR006558">
    <property type="entry name" value="LamG-like"/>
</dbReference>
<dbReference type="InterPro" id="IPR013320">
    <property type="entry name" value="ConA-like_dom_sf"/>
</dbReference>
<keyword evidence="2" id="KW-1015">Disulfide bond</keyword>
<dbReference type="GO" id="GO:0030246">
    <property type="term" value="F:carbohydrate binding"/>
    <property type="evidence" value="ECO:0007669"/>
    <property type="project" value="UniProtKB-KW"/>
</dbReference>
<keyword evidence="5" id="KW-0430">Lectin</keyword>
<dbReference type="Pfam" id="PF13385">
    <property type="entry name" value="Laminin_G_3"/>
    <property type="match status" value="3"/>
</dbReference>
<reference evidence="5 6" key="1">
    <citation type="submission" date="2019-03" db="EMBL/GenBank/DDBJ databases">
        <title>Genomic Encyclopedia of Type Strains, Phase IV (KMG-IV): sequencing the most valuable type-strain genomes for metagenomic binning, comparative biology and taxonomic classification.</title>
        <authorList>
            <person name="Goeker M."/>
        </authorList>
    </citation>
    <scope>NUCLEOTIDE SEQUENCE [LARGE SCALE GENOMIC DNA]</scope>
    <source>
        <strain evidence="5 6">DSM 45934</strain>
    </source>
</reference>
<keyword evidence="1" id="KW-0732">Signal</keyword>
<keyword evidence="6" id="KW-1185">Reference proteome</keyword>
<feature type="domain" description="LamG-like jellyroll fold" evidence="4">
    <location>
        <begin position="1069"/>
        <end position="1212"/>
    </location>
</feature>
<feature type="domain" description="LamG-like jellyroll fold" evidence="4">
    <location>
        <begin position="817"/>
        <end position="957"/>
    </location>
</feature>
<evidence type="ECO:0000313" key="5">
    <source>
        <dbReference type="EMBL" id="TCO65880.1"/>
    </source>
</evidence>
<evidence type="ECO:0000256" key="2">
    <source>
        <dbReference type="ARBA" id="ARBA00023157"/>
    </source>
</evidence>
<dbReference type="SMART" id="SM00560">
    <property type="entry name" value="LamGL"/>
    <property type="match status" value="3"/>
</dbReference>
<protein>
    <submittedName>
        <fullName evidence="5">Concanavalin A-like lectin/glucanase superfamily protein</fullName>
    </submittedName>
</protein>
<accession>A0A4V2S900</accession>
<dbReference type="SUPFAM" id="SSF49899">
    <property type="entry name" value="Concanavalin A-like lectins/glucanases"/>
    <property type="match status" value="3"/>
</dbReference>
<dbReference type="InterPro" id="IPR042837">
    <property type="entry name" value="PTX3"/>
</dbReference>
<evidence type="ECO:0000256" key="1">
    <source>
        <dbReference type="ARBA" id="ARBA00022729"/>
    </source>
</evidence>
<name>A0A4V2S900_9PSEU</name>
<evidence type="ECO:0000313" key="6">
    <source>
        <dbReference type="Proteomes" id="UP000295680"/>
    </source>
</evidence>
<dbReference type="PANTHER" id="PTHR46943:SF1">
    <property type="entry name" value="PENTRAXIN-RELATED PROTEIN PTX3"/>
    <property type="match status" value="1"/>
</dbReference>